<dbReference type="PANTHER" id="PTHR11679">
    <property type="entry name" value="VESICLE PROTEIN SORTING-ASSOCIATED"/>
    <property type="match status" value="1"/>
</dbReference>
<comment type="similarity">
    <text evidence="2">Belongs to the STXBP/unc-18/SEC1 family.</text>
</comment>
<dbReference type="GO" id="GO:0031410">
    <property type="term" value="C:cytoplasmic vesicle"/>
    <property type="evidence" value="ECO:0007669"/>
    <property type="project" value="UniProtKB-ARBA"/>
</dbReference>
<dbReference type="AlphaFoldDB" id="A0A9N6ZFS3"/>
<evidence type="ECO:0000256" key="2">
    <source>
        <dbReference type="ARBA" id="ARBA00009884"/>
    </source>
</evidence>
<gene>
    <name evidence="7" type="primary">EOG090X03QA</name>
</gene>
<keyword evidence="4" id="KW-0653">Protein transport</keyword>
<accession>A0A9N6ZFS3</accession>
<evidence type="ECO:0000256" key="4">
    <source>
        <dbReference type="ARBA" id="ARBA00022927"/>
    </source>
</evidence>
<evidence type="ECO:0000256" key="1">
    <source>
        <dbReference type="ARBA" id="ARBA00004184"/>
    </source>
</evidence>
<name>A0A9N6ZFS3_9CRUS</name>
<dbReference type="Gene3D" id="3.90.830.10">
    <property type="entry name" value="Syntaxin Binding Protein 1, Chain A, domain 2"/>
    <property type="match status" value="1"/>
</dbReference>
<dbReference type="InterPro" id="IPR027482">
    <property type="entry name" value="Sec1-like_dom2"/>
</dbReference>
<evidence type="ECO:0000256" key="5">
    <source>
        <dbReference type="ARBA" id="ARBA00023136"/>
    </source>
</evidence>
<dbReference type="Gene3D" id="1.25.40.60">
    <property type="match status" value="1"/>
</dbReference>
<dbReference type="GO" id="GO:0016192">
    <property type="term" value="P:vesicle-mediated transport"/>
    <property type="evidence" value="ECO:0007669"/>
    <property type="project" value="InterPro"/>
</dbReference>
<dbReference type="InterPro" id="IPR036045">
    <property type="entry name" value="Sec1-like_sf"/>
</dbReference>
<dbReference type="SUPFAM" id="SSF56815">
    <property type="entry name" value="Sec1/munc18-like (SM) proteins"/>
    <property type="match status" value="1"/>
</dbReference>
<sequence>MNVFQPVKIYVSKMIQDAGPGMKVLLMDRETIGIVSMVYSQTEILQKEVYLFEQIDKGNSGQIMKHLKCLVFLRPTKENVEALVAELKNPRFGIYYVFFSGIISKASIKILAESDEEEVVREVQEYYADYYAVGSHVFSINLEKPIQGMEWEPQSLQRATQGVLSVFLSLKKSPLICYHGASKLARKLAENVKDVMTKESSLFDFRKSDPPLLLILDRRSDPITPLLNQWNYQAMVHELLTIKNNRVSLAGVVNAPKDLREVILSAEQDEFYATNMYLNFGDIGQTIKALMDEFQVKAKSHQKVESISDMKAFVESYPQFKKMSGTVTKHVTLVAELSRLVSTHCLLDVSEAEQELACQENHSQSLQKVKRLVNTDKVRDVDAARLVMLYGLRYNRHSSNDFEGLIDSLKRRGVPDHLVELCRLVVEYSVISTEASKAFLTTKDVSKMTEKFFKGMKGIENVFTQHTPVLKQTLEELFRGRLAEDAYPYVTERPSTRVQDIVVFIVGGITYEESLCVHQLCRQNSGIRIVLGGTYVHNSQSFLNDISAAVSGLSSKNPRVKHT</sequence>
<reference evidence="7" key="1">
    <citation type="submission" date="2021-04" db="EMBL/GenBank/DDBJ databases">
        <authorList>
            <person name="Cornetti L."/>
        </authorList>
    </citation>
    <scope>NUCLEOTIDE SEQUENCE</scope>
</reference>
<organism evidence="7">
    <name type="scientific">Lynceus sp. MCZ IZ 141354</name>
    <dbReference type="NCBI Taxonomy" id="1930659"/>
    <lineage>
        <taxon>Eukaryota</taxon>
        <taxon>Metazoa</taxon>
        <taxon>Ecdysozoa</taxon>
        <taxon>Arthropoda</taxon>
        <taxon>Crustacea</taxon>
        <taxon>Branchiopoda</taxon>
        <taxon>Diplostraca</taxon>
        <taxon>Laevicaudata</taxon>
        <taxon>Lynceidae</taxon>
        <taxon>Lynceus</taxon>
    </lineage>
</organism>
<dbReference type="InterPro" id="IPR043154">
    <property type="entry name" value="Sec-1-like_dom1"/>
</dbReference>
<dbReference type="PIRSF" id="PIRSF005715">
    <property type="entry name" value="VPS45_Sec1"/>
    <property type="match status" value="1"/>
</dbReference>
<keyword evidence="5" id="KW-0472">Membrane</keyword>
<protein>
    <recommendedName>
        <fullName evidence="6">Vacuolar protein sorting-associated protein 45</fullName>
    </recommendedName>
</protein>
<dbReference type="Gene3D" id="3.40.50.2060">
    <property type="match status" value="1"/>
</dbReference>
<evidence type="ECO:0000256" key="6">
    <source>
        <dbReference type="ARBA" id="ARBA00073001"/>
    </source>
</evidence>
<dbReference type="Pfam" id="PF00995">
    <property type="entry name" value="Sec1"/>
    <property type="match status" value="1"/>
</dbReference>
<dbReference type="Gene3D" id="3.40.50.1910">
    <property type="match status" value="1"/>
</dbReference>
<dbReference type="FunFam" id="3.90.830.10:FF:000002">
    <property type="entry name" value="Vacuolar protein sorting-associated protein 45"/>
    <property type="match status" value="1"/>
</dbReference>
<dbReference type="EMBL" id="OC988775">
    <property type="protein sequence ID" value="CAG4645430.1"/>
    <property type="molecule type" value="Genomic_DNA"/>
</dbReference>
<dbReference type="GO" id="GO:0012505">
    <property type="term" value="C:endomembrane system"/>
    <property type="evidence" value="ECO:0007669"/>
    <property type="project" value="UniProtKB-SubCell"/>
</dbReference>
<dbReference type="GO" id="GO:0015031">
    <property type="term" value="P:protein transport"/>
    <property type="evidence" value="ECO:0007669"/>
    <property type="project" value="UniProtKB-KW"/>
</dbReference>
<dbReference type="InterPro" id="IPR001619">
    <property type="entry name" value="Sec1-like"/>
</dbReference>
<proteinExistence type="inferred from homology"/>
<evidence type="ECO:0000256" key="3">
    <source>
        <dbReference type="ARBA" id="ARBA00022448"/>
    </source>
</evidence>
<evidence type="ECO:0000313" key="7">
    <source>
        <dbReference type="EMBL" id="CAG4645430.1"/>
    </source>
</evidence>
<keyword evidence="3" id="KW-0813">Transport</keyword>
<dbReference type="InterPro" id="IPR043127">
    <property type="entry name" value="Sec-1-like_dom3a"/>
</dbReference>
<comment type="subcellular location">
    <subcellularLocation>
        <location evidence="1">Endomembrane system</location>
        <topology evidence="1">Peripheral membrane protein</topology>
    </subcellularLocation>
</comment>